<dbReference type="GO" id="GO:0006357">
    <property type="term" value="P:regulation of transcription by RNA polymerase II"/>
    <property type="evidence" value="ECO:0007669"/>
    <property type="project" value="TreeGrafter"/>
</dbReference>
<accession>A0A1A9W6A8</accession>
<evidence type="ECO:0008006" key="9">
    <source>
        <dbReference type="Google" id="ProtNLM"/>
    </source>
</evidence>
<reference evidence="8" key="1">
    <citation type="submission" date="2014-03" db="EMBL/GenBank/DDBJ databases">
        <authorList>
            <person name="Aksoy S."/>
            <person name="Warren W."/>
            <person name="Wilson R.K."/>
        </authorList>
    </citation>
    <scope>NUCLEOTIDE SEQUENCE [LARGE SCALE GENOMIC DNA]</scope>
    <source>
        <strain evidence="8">IAEA</strain>
    </source>
</reference>
<keyword evidence="8" id="KW-1185">Reference proteome</keyword>
<dbReference type="InterPro" id="IPR019340">
    <property type="entry name" value="Histone_AcTrfase_su3"/>
</dbReference>
<evidence type="ECO:0000256" key="3">
    <source>
        <dbReference type="ARBA" id="ARBA00023015"/>
    </source>
</evidence>
<evidence type="ECO:0000313" key="8">
    <source>
        <dbReference type="Proteomes" id="UP000091820"/>
    </source>
</evidence>
<protein>
    <recommendedName>
        <fullName evidence="9">Transcriptional adapter 3</fullName>
    </recommendedName>
</protein>
<dbReference type="GO" id="GO:0003713">
    <property type="term" value="F:transcription coactivator activity"/>
    <property type="evidence" value="ECO:0007669"/>
    <property type="project" value="TreeGrafter"/>
</dbReference>
<reference evidence="7" key="2">
    <citation type="submission" date="2020-05" db="UniProtKB">
        <authorList>
            <consortium name="EnsemblMetazoa"/>
        </authorList>
    </citation>
    <scope>IDENTIFICATION</scope>
    <source>
        <strain evidence="7">IAEA</strain>
    </source>
</reference>
<evidence type="ECO:0000256" key="5">
    <source>
        <dbReference type="ARBA" id="ARBA00023242"/>
    </source>
</evidence>
<dbReference type="VEuPathDB" id="VectorBase:GBRI007821"/>
<proteinExistence type="inferred from homology"/>
<dbReference type="EnsemblMetazoa" id="GBRI007821-RA">
    <property type="protein sequence ID" value="GBRI007821-PA"/>
    <property type="gene ID" value="GBRI007821"/>
</dbReference>
<dbReference type="GO" id="GO:0005634">
    <property type="term" value="C:nucleus"/>
    <property type="evidence" value="ECO:0007669"/>
    <property type="project" value="UniProtKB-SubCell"/>
</dbReference>
<dbReference type="GO" id="GO:0000124">
    <property type="term" value="C:SAGA complex"/>
    <property type="evidence" value="ECO:0007669"/>
    <property type="project" value="TreeGrafter"/>
</dbReference>
<feature type="region of interest" description="Disordered" evidence="6">
    <location>
        <begin position="135"/>
        <end position="159"/>
    </location>
</feature>
<dbReference type="AlphaFoldDB" id="A0A1A9W6A8"/>
<evidence type="ECO:0000256" key="2">
    <source>
        <dbReference type="ARBA" id="ARBA00005330"/>
    </source>
</evidence>
<keyword evidence="3" id="KW-0805">Transcription regulation</keyword>
<evidence type="ECO:0000256" key="4">
    <source>
        <dbReference type="ARBA" id="ARBA00023163"/>
    </source>
</evidence>
<dbReference type="Proteomes" id="UP000091820">
    <property type="component" value="Unassembled WGS sequence"/>
</dbReference>
<dbReference type="PANTHER" id="PTHR13556:SF2">
    <property type="entry name" value="TRANSCRIPTIONAL ADAPTER 3"/>
    <property type="match status" value="1"/>
</dbReference>
<evidence type="ECO:0000256" key="1">
    <source>
        <dbReference type="ARBA" id="ARBA00004123"/>
    </source>
</evidence>
<keyword evidence="4" id="KW-0804">Transcription</keyword>
<keyword evidence="5" id="KW-0539">Nucleus</keyword>
<evidence type="ECO:0000256" key="6">
    <source>
        <dbReference type="SAM" id="MobiDB-lite"/>
    </source>
</evidence>
<name>A0A1A9W6A8_9MUSC</name>
<dbReference type="Pfam" id="PF10198">
    <property type="entry name" value="Ada3"/>
    <property type="match status" value="1"/>
</dbReference>
<organism evidence="7 8">
    <name type="scientific">Glossina brevipalpis</name>
    <dbReference type="NCBI Taxonomy" id="37001"/>
    <lineage>
        <taxon>Eukaryota</taxon>
        <taxon>Metazoa</taxon>
        <taxon>Ecdysozoa</taxon>
        <taxon>Arthropoda</taxon>
        <taxon>Hexapoda</taxon>
        <taxon>Insecta</taxon>
        <taxon>Pterygota</taxon>
        <taxon>Neoptera</taxon>
        <taxon>Endopterygota</taxon>
        <taxon>Diptera</taxon>
        <taxon>Brachycera</taxon>
        <taxon>Muscomorpha</taxon>
        <taxon>Hippoboscoidea</taxon>
        <taxon>Glossinidae</taxon>
        <taxon>Glossina</taxon>
    </lineage>
</organism>
<comment type="similarity">
    <text evidence="2">Belongs to the NGG1 family.</text>
</comment>
<dbReference type="STRING" id="37001.A0A1A9W6A8"/>
<evidence type="ECO:0000313" key="7">
    <source>
        <dbReference type="EnsemblMetazoa" id="GBRI007821-PA"/>
    </source>
</evidence>
<comment type="subcellular location">
    <subcellularLocation>
        <location evidence="1">Nucleus</location>
    </subcellularLocation>
</comment>
<dbReference type="PANTHER" id="PTHR13556">
    <property type="entry name" value="TRANSCRIPTIONAL ADAPTER 3-RELATED"/>
    <property type="match status" value="1"/>
</dbReference>
<sequence>MSHKMTSTSKSMKLSSFAVGGKFSGKAGHSSITPLSPENENATGIVNVPIIRTKDIPKQLPLYAAALLRSSEDYLAAEDLDNVQLELETLLSSVALRYRILKSEYESLEKDDKNKEKKSKHSLLVSGNVIDKQPASPATSITTCGKRKRDETTTVRKPKHGTVKQTKNLHNKNSPVAPHTDDSMEYIPSSSHGLHGPNREHLQKVALPKNDTPNKFWLSVEPYCMPLTNEDLRLLDDLLEQYNGPLVPPIPELGPHYSTVWAAEDLKEIQQGSNPNTGNRLKTHNNGATDMLKRADNLVEDCITGPLTQRLVSALMEEQLMPNSADIVAENSNSSSENTHATAPINFRSLTMLRNCIGIEKRLKKELIEQGILDISDFPNNDEDEILSEIKKLIAELSTIAEYNGSALRRLHDAASEEIKRLEIKRKLDLVDQEILETYKRTIQSKAKRKPLTSEEQQEIFRLTQEQKTLSDQLERMQANCFLYE</sequence>